<keyword evidence="5 6" id="KW-0472">Membrane</keyword>
<dbReference type="PANTHER" id="PTHR31394:SF1">
    <property type="entry name" value="TRANSMEMBRANE PROTEIN 199"/>
    <property type="match status" value="1"/>
</dbReference>
<keyword evidence="8" id="KW-1185">Reference proteome</keyword>
<evidence type="ECO:0000256" key="1">
    <source>
        <dbReference type="ARBA" id="ARBA00004477"/>
    </source>
</evidence>
<reference evidence="7 8" key="1">
    <citation type="journal article" date="2023" name="Elife">
        <title>Identification of key yeast species and microbe-microbe interactions impacting larval growth of Drosophila in the wild.</title>
        <authorList>
            <person name="Mure A."/>
            <person name="Sugiura Y."/>
            <person name="Maeda R."/>
            <person name="Honda K."/>
            <person name="Sakurai N."/>
            <person name="Takahashi Y."/>
            <person name="Watada M."/>
            <person name="Katoh T."/>
            <person name="Gotoh A."/>
            <person name="Gotoh Y."/>
            <person name="Taniguchi I."/>
            <person name="Nakamura K."/>
            <person name="Hayashi T."/>
            <person name="Katayama T."/>
            <person name="Uemura T."/>
            <person name="Hattori Y."/>
        </authorList>
    </citation>
    <scope>NUCLEOTIDE SEQUENCE [LARGE SCALE GENOMIC DNA]</scope>
    <source>
        <strain evidence="7 8">KH-74</strain>
    </source>
</reference>
<dbReference type="GO" id="GO:0070072">
    <property type="term" value="P:vacuolar proton-transporting V-type ATPase complex assembly"/>
    <property type="evidence" value="ECO:0007669"/>
    <property type="project" value="InterPro"/>
</dbReference>
<dbReference type="Pfam" id="PF11712">
    <property type="entry name" value="Vma12"/>
    <property type="match status" value="1"/>
</dbReference>
<feature type="transmembrane region" description="Helical" evidence="6">
    <location>
        <begin position="147"/>
        <end position="165"/>
    </location>
</feature>
<sequence>MFEIIVNNNIEANLKRLLSGTQLETKNSSSITRDEIQQYLDQKHIPMDSLQDIYKTFWKSDDSVSMKQLLSPLDFKFKEKRKPGANYTKEFKEQLEKLRLKQEEIEYQKLVKGDDNKTNNLFNVKEGDELELTPAQINKQIKEQVTTIFNILLSVVSVVFAIWYWTGTSMRIETQYRILLCLFFGILVLVAEVVVYNSYLTKIDDAKQRERNKKERKKVVKKL</sequence>
<protein>
    <submittedName>
        <fullName evidence="7">Vph2 protein</fullName>
    </submittedName>
</protein>
<evidence type="ECO:0000256" key="4">
    <source>
        <dbReference type="ARBA" id="ARBA00022989"/>
    </source>
</evidence>
<proteinExistence type="predicted"/>
<accession>A0AAV5RQA6</accession>
<name>A0AAV5RQA6_MAUHU</name>
<evidence type="ECO:0000256" key="3">
    <source>
        <dbReference type="ARBA" id="ARBA00022824"/>
    </source>
</evidence>
<evidence type="ECO:0000313" key="8">
    <source>
        <dbReference type="Proteomes" id="UP001377567"/>
    </source>
</evidence>
<keyword evidence="4 6" id="KW-1133">Transmembrane helix</keyword>
<evidence type="ECO:0000256" key="6">
    <source>
        <dbReference type="SAM" id="Phobius"/>
    </source>
</evidence>
<comment type="subcellular location">
    <subcellularLocation>
        <location evidence="1">Endoplasmic reticulum membrane</location>
        <topology evidence="1">Multi-pass membrane protein</topology>
    </subcellularLocation>
</comment>
<dbReference type="Proteomes" id="UP001377567">
    <property type="component" value="Unassembled WGS sequence"/>
</dbReference>
<comment type="caution">
    <text evidence="7">The sequence shown here is derived from an EMBL/GenBank/DDBJ whole genome shotgun (WGS) entry which is preliminary data.</text>
</comment>
<dbReference type="InterPro" id="IPR021013">
    <property type="entry name" value="ATPase_Vma12"/>
</dbReference>
<dbReference type="EMBL" id="BTGD01000001">
    <property type="protein sequence ID" value="GMM53628.1"/>
    <property type="molecule type" value="Genomic_DNA"/>
</dbReference>
<gene>
    <name evidence="7" type="ORF">DAKH74_002440</name>
</gene>
<evidence type="ECO:0000256" key="2">
    <source>
        <dbReference type="ARBA" id="ARBA00022692"/>
    </source>
</evidence>
<organism evidence="7 8">
    <name type="scientific">Maudiozyma humilis</name>
    <name type="common">Sour dough yeast</name>
    <name type="synonym">Kazachstania humilis</name>
    <dbReference type="NCBI Taxonomy" id="51915"/>
    <lineage>
        <taxon>Eukaryota</taxon>
        <taxon>Fungi</taxon>
        <taxon>Dikarya</taxon>
        <taxon>Ascomycota</taxon>
        <taxon>Saccharomycotina</taxon>
        <taxon>Saccharomycetes</taxon>
        <taxon>Saccharomycetales</taxon>
        <taxon>Saccharomycetaceae</taxon>
        <taxon>Maudiozyma</taxon>
    </lineage>
</organism>
<feature type="transmembrane region" description="Helical" evidence="6">
    <location>
        <begin position="177"/>
        <end position="199"/>
    </location>
</feature>
<dbReference type="AlphaFoldDB" id="A0AAV5RQA6"/>
<evidence type="ECO:0000313" key="7">
    <source>
        <dbReference type="EMBL" id="GMM53628.1"/>
    </source>
</evidence>
<keyword evidence="3" id="KW-0256">Endoplasmic reticulum</keyword>
<dbReference type="GO" id="GO:0005789">
    <property type="term" value="C:endoplasmic reticulum membrane"/>
    <property type="evidence" value="ECO:0007669"/>
    <property type="project" value="UniProtKB-SubCell"/>
</dbReference>
<evidence type="ECO:0000256" key="5">
    <source>
        <dbReference type="ARBA" id="ARBA00023136"/>
    </source>
</evidence>
<keyword evidence="2 6" id="KW-0812">Transmembrane</keyword>
<dbReference type="PANTHER" id="PTHR31394">
    <property type="entry name" value="TRANSMEMBRANE PROTEIN 199"/>
    <property type="match status" value="1"/>
</dbReference>